<evidence type="ECO:0008006" key="4">
    <source>
        <dbReference type="Google" id="ProtNLM"/>
    </source>
</evidence>
<dbReference type="Proteomes" id="UP000306791">
    <property type="component" value="Unassembled WGS sequence"/>
</dbReference>
<evidence type="ECO:0000256" key="1">
    <source>
        <dbReference type="SAM" id="SignalP"/>
    </source>
</evidence>
<protein>
    <recommendedName>
        <fullName evidence="4">DUF4252 domain-containing protein</fullName>
    </recommendedName>
</protein>
<accession>A0ABY2UE65</accession>
<keyword evidence="1" id="KW-0732">Signal</keyword>
<comment type="caution">
    <text evidence="2">The sequence shown here is derived from an EMBL/GenBank/DDBJ whole genome shotgun (WGS) entry which is preliminary data.</text>
</comment>
<feature type="signal peptide" evidence="1">
    <location>
        <begin position="1"/>
        <end position="18"/>
    </location>
</feature>
<reference evidence="2 3" key="1">
    <citation type="submission" date="2019-05" db="EMBL/GenBank/DDBJ databases">
        <title>Microbulbifer harenosus sp. nov., an alginate-degrading bacterium isolated from coastal sand.</title>
        <authorList>
            <person name="Huang H."/>
            <person name="Mo K."/>
            <person name="Bao S."/>
        </authorList>
    </citation>
    <scope>NUCLEOTIDE SEQUENCE [LARGE SCALE GENOMIC DNA]</scope>
    <source>
        <strain evidence="2 3">HB161719</strain>
    </source>
</reference>
<dbReference type="EMBL" id="VANI01000018">
    <property type="protein sequence ID" value="TLM75247.1"/>
    <property type="molecule type" value="Genomic_DNA"/>
</dbReference>
<evidence type="ECO:0000313" key="2">
    <source>
        <dbReference type="EMBL" id="TLM75247.1"/>
    </source>
</evidence>
<proteinExistence type="predicted"/>
<name>A0ABY2UE65_9GAMM</name>
<feature type="chain" id="PRO_5047153815" description="DUF4252 domain-containing protein" evidence="1">
    <location>
        <begin position="19"/>
        <end position="160"/>
    </location>
</feature>
<keyword evidence="3" id="KW-1185">Reference proteome</keyword>
<sequence length="160" mass="18215">MFKKFIFALAFTSSFALAVDETVYQRTVNNLNRGETKILYRVAEFPQGMSQIFNKYVDKMDPMNRGIAEFGEFFDTGDILSEKPNLRLVFAFSSNESGAILVQHGGGGISAYVNVIIFETTEDWYCRVNLGRDLSYLDTLRVESVLRDRIKQGESPHCEE</sequence>
<gene>
    <name evidence="2" type="ORF">FDY93_16275</name>
</gene>
<evidence type="ECO:0000313" key="3">
    <source>
        <dbReference type="Proteomes" id="UP000306791"/>
    </source>
</evidence>
<organism evidence="2 3">
    <name type="scientific">Microbulbifer harenosus</name>
    <dbReference type="NCBI Taxonomy" id="2576840"/>
    <lineage>
        <taxon>Bacteria</taxon>
        <taxon>Pseudomonadati</taxon>
        <taxon>Pseudomonadota</taxon>
        <taxon>Gammaproteobacteria</taxon>
        <taxon>Cellvibrionales</taxon>
        <taxon>Microbulbiferaceae</taxon>
        <taxon>Microbulbifer</taxon>
    </lineage>
</organism>
<dbReference type="RefSeq" id="WP_138236818.1">
    <property type="nucleotide sequence ID" value="NZ_CP185860.1"/>
</dbReference>